<dbReference type="InterPro" id="IPR007722">
    <property type="entry name" value="DCP2_BoxA"/>
</dbReference>
<dbReference type="Gene3D" id="3.90.79.10">
    <property type="entry name" value="Nucleoside Triphosphate Pyrophosphohydrolase"/>
    <property type="match status" value="1"/>
</dbReference>
<dbReference type="Gene3D" id="1.10.10.1050">
    <property type="entry name" value="Dcp2, box A domain"/>
    <property type="match status" value="1"/>
</dbReference>
<feature type="compositionally biased region" description="Low complexity" evidence="9">
    <location>
        <begin position="432"/>
        <end position="459"/>
    </location>
</feature>
<proteinExistence type="inferred from homology"/>
<evidence type="ECO:0000256" key="6">
    <source>
        <dbReference type="ARBA" id="ARBA00022801"/>
    </source>
</evidence>
<dbReference type="GO" id="GO:0140933">
    <property type="term" value="F:5'-(N(7)-methylguanosine 5'-triphospho)-[mRNA] hydrolase activity"/>
    <property type="evidence" value="ECO:0007669"/>
    <property type="project" value="InterPro"/>
</dbReference>
<evidence type="ECO:0000256" key="8">
    <source>
        <dbReference type="ARBA" id="ARBA00023211"/>
    </source>
</evidence>
<evidence type="ECO:0000256" key="7">
    <source>
        <dbReference type="ARBA" id="ARBA00022884"/>
    </source>
</evidence>
<keyword evidence="6" id="KW-0378">Hydrolase</keyword>
<feature type="region of interest" description="Disordered" evidence="9">
    <location>
        <begin position="396"/>
        <end position="459"/>
    </location>
</feature>
<comment type="caution">
    <text evidence="11">The sequence shown here is derived from an EMBL/GenBank/DDBJ whole genome shotgun (WGS) entry which is preliminary data.</text>
</comment>
<dbReference type="InterPro" id="IPR044099">
    <property type="entry name" value="Dcp2_NUDIX"/>
</dbReference>
<dbReference type="PROSITE" id="PS00893">
    <property type="entry name" value="NUDIX_BOX"/>
    <property type="match status" value="1"/>
</dbReference>
<evidence type="ECO:0000256" key="4">
    <source>
        <dbReference type="ARBA" id="ARBA00022490"/>
    </source>
</evidence>
<dbReference type="Pfam" id="PF05026">
    <property type="entry name" value="DCP2"/>
    <property type="match status" value="1"/>
</dbReference>
<dbReference type="InterPro" id="IPR015797">
    <property type="entry name" value="NUDIX_hydrolase-like_dom_sf"/>
</dbReference>
<name>A0A8J6CH73_DIALT</name>
<comment type="cofactor">
    <cofactor evidence="1">
        <name>Mn(2+)</name>
        <dbReference type="ChEBI" id="CHEBI:29035"/>
    </cofactor>
</comment>
<evidence type="ECO:0000256" key="3">
    <source>
        <dbReference type="ARBA" id="ARBA00005279"/>
    </source>
</evidence>
<dbReference type="AlphaFoldDB" id="A0A8J6CH73"/>
<organism evidence="11 12">
    <name type="scientific">Diacronema lutheri</name>
    <name type="common">Unicellular marine alga</name>
    <name type="synonym">Monochrysis lutheri</name>
    <dbReference type="NCBI Taxonomy" id="2081491"/>
    <lineage>
        <taxon>Eukaryota</taxon>
        <taxon>Haptista</taxon>
        <taxon>Haptophyta</taxon>
        <taxon>Pavlovophyceae</taxon>
        <taxon>Pavlovales</taxon>
        <taxon>Pavlovaceae</taxon>
        <taxon>Diacronema</taxon>
    </lineage>
</organism>
<dbReference type="InterPro" id="IPR020084">
    <property type="entry name" value="NUDIX_hydrolase_CS"/>
</dbReference>
<dbReference type="PROSITE" id="PS51462">
    <property type="entry name" value="NUDIX"/>
    <property type="match status" value="1"/>
</dbReference>
<dbReference type="InterPro" id="IPR000086">
    <property type="entry name" value="NUDIX_hydrolase_dom"/>
</dbReference>
<comment type="similarity">
    <text evidence="3">Belongs to the Nudix hydrolase family. DCP2 subfamily.</text>
</comment>
<dbReference type="Pfam" id="PF00293">
    <property type="entry name" value="NUDIX"/>
    <property type="match status" value="1"/>
</dbReference>
<dbReference type="GO" id="GO:0003723">
    <property type="term" value="F:RNA binding"/>
    <property type="evidence" value="ECO:0007669"/>
    <property type="project" value="UniProtKB-KW"/>
</dbReference>
<comment type="subcellular location">
    <subcellularLocation>
        <location evidence="2">Cytoplasm</location>
    </subcellularLocation>
</comment>
<dbReference type="GO" id="GO:0000184">
    <property type="term" value="P:nuclear-transcribed mRNA catabolic process, nonsense-mediated decay"/>
    <property type="evidence" value="ECO:0007669"/>
    <property type="project" value="InterPro"/>
</dbReference>
<protein>
    <recommendedName>
        <fullName evidence="10">Nudix hydrolase domain-containing protein</fullName>
    </recommendedName>
</protein>
<dbReference type="PANTHER" id="PTHR23114:SF17">
    <property type="entry name" value="M7GPPPN-MRNA HYDROLASE"/>
    <property type="match status" value="1"/>
</dbReference>
<dbReference type="InterPro" id="IPR036189">
    <property type="entry name" value="DCP2_BoxA_sf"/>
</dbReference>
<keyword evidence="5" id="KW-0479">Metal-binding</keyword>
<sequence length="484" mass="53297">MPLVPAAGPPLVDLLDDLVSRFVLNCPEEEKASFDRLFFQIESAYWFYDDHYREKYPDQYPTLTLKGFAEKLFKHCDVLKPYKGQSAELFAKFTDYKGQVPTYGAVILDRTLTKLLLIRSWHGSTWSFPKGKINKDEAEHECAIREVLEEIGLDLRMYLDTSQFLEHSYGRGTTMKLFLTHGVDESVHLETRTKKEIGAIVWHPLSELGTESTKKDKDYWIVQQLIGRIKKWAGERRKEVKGSAAGGKDSRRGAAAAQSPPAAQSLQVLPALAAYAYAHKPLALPPPAGASAPTGGAAAEDSFMFSYERERVDVYGGGVIEGGHHPSGAARSRASGKLPAAGRSRALNDRETFQLGDAKAGSNGWSVEEMFRTNEEKFNLRSTYNFELYTTSLSGRKPADETRAAETTQAARVRRAAQPPPMQVPATATGESQGARAVAPAAPAAPRAQHGQAASASHAPFRFDRTAIMDAFDAEMSRRRLATA</sequence>
<dbReference type="PANTHER" id="PTHR23114">
    <property type="entry name" value="M7GPPPN-MRNA HYDROLASE"/>
    <property type="match status" value="1"/>
</dbReference>
<dbReference type="Proteomes" id="UP000751190">
    <property type="component" value="Unassembled WGS sequence"/>
</dbReference>
<dbReference type="GO" id="GO:0005737">
    <property type="term" value="C:cytoplasm"/>
    <property type="evidence" value="ECO:0007669"/>
    <property type="project" value="UniProtKB-SubCell"/>
</dbReference>
<evidence type="ECO:0000313" key="11">
    <source>
        <dbReference type="EMBL" id="KAG8469895.1"/>
    </source>
</evidence>
<feature type="region of interest" description="Disordered" evidence="9">
    <location>
        <begin position="237"/>
        <end position="262"/>
    </location>
</feature>
<dbReference type="OrthoDB" id="18996at2759"/>
<keyword evidence="4" id="KW-0963">Cytoplasm</keyword>
<evidence type="ECO:0000256" key="9">
    <source>
        <dbReference type="SAM" id="MobiDB-lite"/>
    </source>
</evidence>
<keyword evidence="12" id="KW-1185">Reference proteome</keyword>
<dbReference type="SUPFAM" id="SSF140586">
    <property type="entry name" value="Dcp2 domain-like"/>
    <property type="match status" value="1"/>
</dbReference>
<reference evidence="11" key="1">
    <citation type="submission" date="2021-05" db="EMBL/GenBank/DDBJ databases">
        <title>The genome of the haptophyte Pavlova lutheri (Diacronema luteri, Pavlovales) - a model for lipid biosynthesis in eukaryotic algae.</title>
        <authorList>
            <person name="Hulatt C.J."/>
            <person name="Posewitz M.C."/>
        </authorList>
    </citation>
    <scope>NUCLEOTIDE SEQUENCE</scope>
    <source>
        <strain evidence="11">NIVA-4/92</strain>
    </source>
</reference>
<evidence type="ECO:0000256" key="5">
    <source>
        <dbReference type="ARBA" id="ARBA00022723"/>
    </source>
</evidence>
<evidence type="ECO:0000256" key="1">
    <source>
        <dbReference type="ARBA" id="ARBA00001936"/>
    </source>
</evidence>
<evidence type="ECO:0000256" key="2">
    <source>
        <dbReference type="ARBA" id="ARBA00004496"/>
    </source>
</evidence>
<evidence type="ECO:0000313" key="12">
    <source>
        <dbReference type="Proteomes" id="UP000751190"/>
    </source>
</evidence>
<dbReference type="SUPFAM" id="SSF55811">
    <property type="entry name" value="Nudix"/>
    <property type="match status" value="1"/>
</dbReference>
<feature type="region of interest" description="Disordered" evidence="9">
    <location>
        <begin position="325"/>
        <end position="344"/>
    </location>
</feature>
<dbReference type="EMBL" id="JAGTXO010000002">
    <property type="protein sequence ID" value="KAG8469895.1"/>
    <property type="molecule type" value="Genomic_DNA"/>
</dbReference>
<dbReference type="GO" id="GO:0000290">
    <property type="term" value="P:deadenylation-dependent decapping of nuclear-transcribed mRNA"/>
    <property type="evidence" value="ECO:0007669"/>
    <property type="project" value="InterPro"/>
</dbReference>
<dbReference type="FunFam" id="3.90.79.10:FF:000003">
    <property type="entry name" value="M7GpppN-mRNA hydrolase isoform 2"/>
    <property type="match status" value="1"/>
</dbReference>
<evidence type="ECO:0000259" key="10">
    <source>
        <dbReference type="PROSITE" id="PS51462"/>
    </source>
</evidence>
<feature type="domain" description="Nudix hydrolase" evidence="10">
    <location>
        <begin position="98"/>
        <end position="225"/>
    </location>
</feature>
<accession>A0A8J6CH73</accession>
<keyword evidence="8" id="KW-0464">Manganese</keyword>
<dbReference type="SMART" id="SM01125">
    <property type="entry name" value="DCP2"/>
    <property type="match status" value="1"/>
</dbReference>
<dbReference type="GO" id="GO:0030145">
    <property type="term" value="F:manganese ion binding"/>
    <property type="evidence" value="ECO:0007669"/>
    <property type="project" value="InterPro"/>
</dbReference>
<dbReference type="CDD" id="cd03672">
    <property type="entry name" value="NUDIX_Dcp2p_Nudt20"/>
    <property type="match status" value="1"/>
</dbReference>
<gene>
    <name evidence="11" type="ORF">KFE25_006350</name>
</gene>
<keyword evidence="7" id="KW-0694">RNA-binding</keyword>